<gene>
    <name evidence="2" type="ORF">LHGZ1_1485</name>
</gene>
<proteinExistence type="predicted"/>
<dbReference type="InterPro" id="IPR007048">
    <property type="entry name" value="IraD/Gp25-like"/>
</dbReference>
<name>A0A248LIX3_9NEIS</name>
<dbReference type="OrthoDB" id="9802846at2"/>
<sequence>MTARYLGLNAATGSQISDLDHIRQSIGKILTTPIGSRVMRRDFGSLAAELIDAPHHPKTTIQIMAAAVMAISQWEPRVALAAISINSDGPVAVADLTLIRRDGPAAGNHEELRIPLRG</sequence>
<dbReference type="RefSeq" id="WP_088860663.1">
    <property type="nucleotide sequence ID" value="NZ_CP022115.1"/>
</dbReference>
<dbReference type="EMBL" id="CP022115">
    <property type="protein sequence ID" value="ASJ24316.1"/>
    <property type="molecule type" value="Genomic_DNA"/>
</dbReference>
<reference evidence="3" key="1">
    <citation type="submission" date="2017-06" db="EMBL/GenBank/DDBJ databases">
        <title>Whole genome sequence of Laribacter hongkongensis LHGZ1.</title>
        <authorList>
            <person name="Chen D."/>
            <person name="Wu H."/>
            <person name="Chen J."/>
        </authorList>
    </citation>
    <scope>NUCLEOTIDE SEQUENCE [LARGE SCALE GENOMIC DNA]</scope>
    <source>
        <strain evidence="3">LHGZ1</strain>
    </source>
</reference>
<evidence type="ECO:0000313" key="2">
    <source>
        <dbReference type="EMBL" id="ASJ24316.1"/>
    </source>
</evidence>
<dbReference type="Pfam" id="PF04965">
    <property type="entry name" value="GPW_gp25"/>
    <property type="match status" value="1"/>
</dbReference>
<protein>
    <submittedName>
        <fullName evidence="2">Phage baseplate assembly protein W</fullName>
    </submittedName>
</protein>
<organism evidence="2 3">
    <name type="scientific">Laribacter hongkongensis</name>
    <dbReference type="NCBI Taxonomy" id="168471"/>
    <lineage>
        <taxon>Bacteria</taxon>
        <taxon>Pseudomonadati</taxon>
        <taxon>Pseudomonadota</taxon>
        <taxon>Betaproteobacteria</taxon>
        <taxon>Neisseriales</taxon>
        <taxon>Aquaspirillaceae</taxon>
        <taxon>Laribacter</taxon>
    </lineage>
</organism>
<dbReference type="Gene3D" id="3.10.450.40">
    <property type="match status" value="1"/>
</dbReference>
<feature type="domain" description="IraD/Gp25-like" evidence="1">
    <location>
        <begin position="18"/>
        <end position="88"/>
    </location>
</feature>
<dbReference type="Proteomes" id="UP000197424">
    <property type="component" value="Chromosome"/>
</dbReference>
<dbReference type="SUPFAM" id="SSF160719">
    <property type="entry name" value="gpW/gp25-like"/>
    <property type="match status" value="1"/>
</dbReference>
<evidence type="ECO:0000313" key="3">
    <source>
        <dbReference type="Proteomes" id="UP000197424"/>
    </source>
</evidence>
<dbReference type="AlphaFoldDB" id="A0A248LIX3"/>
<evidence type="ECO:0000259" key="1">
    <source>
        <dbReference type="Pfam" id="PF04965"/>
    </source>
</evidence>
<accession>A0A248LIX3</accession>